<dbReference type="GO" id="GO:0005524">
    <property type="term" value="F:ATP binding"/>
    <property type="evidence" value="ECO:0007669"/>
    <property type="project" value="InterPro"/>
</dbReference>
<keyword evidence="2" id="KW-1185">Reference proteome</keyword>
<dbReference type="AlphaFoldDB" id="A0A6I8M6Z7"/>
<dbReference type="PANTHER" id="PTHR43581">
    <property type="entry name" value="ATP/GTP PHOSPHATASE"/>
    <property type="match status" value="1"/>
</dbReference>
<dbReference type="InterPro" id="IPR027417">
    <property type="entry name" value="P-loop_NTPase"/>
</dbReference>
<dbReference type="Proteomes" id="UP000419017">
    <property type="component" value="Unassembled WGS sequence"/>
</dbReference>
<sequence>MVIMNIKLDNIYSFKNFELNFSYPKKIVNSTIEYEYLSDKPNFRYKRVNILIGTNATGKTTFGKAIINIFNFINKRDLLFLDKFHSNKNNPLKFSIEFVNATDLDYLYKLEGEYMGDEKVFINIFKSKINKTDTYEKCRIKYKKISNDTLTYTENLKKIKIDGWFFTFSEDDFLNNIDIKMFNNILKTLDNNIEKVYALNQIDKAYAIKFSDRQVIVQNGKVVDNSTLSSGTKSGINISALISMIYKDYTGLYYCDEKFSYINSEIEISVLALMIQLLKKNTQLFFTTHNLDILDMNLPVHTFNFFKKEKIITVIHPENFIKKNNVSLKNAVLNDVFDFSPNLNLIDELEEELKNEKQ</sequence>
<dbReference type="GO" id="GO:0016887">
    <property type="term" value="F:ATP hydrolysis activity"/>
    <property type="evidence" value="ECO:0007669"/>
    <property type="project" value="InterPro"/>
</dbReference>
<reference evidence="1 2" key="1">
    <citation type="submission" date="2019-10" db="EMBL/GenBank/DDBJ databases">
        <authorList>
            <person name="Blom J."/>
        </authorList>
    </citation>
    <scope>NUCLEOTIDE SEQUENCE [LARGE SCALE GENOMIC DNA]</scope>
    <source>
        <strain evidence="1 2">ES3154-GLU</strain>
    </source>
</reference>
<dbReference type="SUPFAM" id="SSF52540">
    <property type="entry name" value="P-loop containing nucleoside triphosphate hydrolases"/>
    <property type="match status" value="1"/>
</dbReference>
<gene>
    <name evidence="1" type="ORF">OMES3154_00550</name>
</gene>
<accession>A0A6I8M6Z7</accession>
<dbReference type="Gene3D" id="3.40.50.300">
    <property type="entry name" value="P-loop containing nucleotide triphosphate hydrolases"/>
    <property type="match status" value="1"/>
</dbReference>
<proteinExistence type="predicted"/>
<dbReference type="PANTHER" id="PTHR43581:SF4">
    <property type="entry name" value="ATP_GTP PHOSPHATASE"/>
    <property type="match status" value="1"/>
</dbReference>
<dbReference type="EMBL" id="CABWIB010000001">
    <property type="protein sequence ID" value="VWL85267.1"/>
    <property type="molecule type" value="Genomic_DNA"/>
</dbReference>
<name>A0A6I8M6Z7_9FUSO</name>
<dbReference type="InterPro" id="IPR051396">
    <property type="entry name" value="Bact_Antivir_Def_Nuclease"/>
</dbReference>
<evidence type="ECO:0000313" key="1">
    <source>
        <dbReference type="EMBL" id="VWL85267.1"/>
    </source>
</evidence>
<dbReference type="RefSeq" id="WP_156683275.1">
    <property type="nucleotide sequence ID" value="NZ_CABWIB010000001.1"/>
</dbReference>
<organism evidence="1 2">
    <name type="scientific">Oceanivirga miroungae</name>
    <dbReference type="NCBI Taxonomy" id="1130046"/>
    <lineage>
        <taxon>Bacteria</taxon>
        <taxon>Fusobacteriati</taxon>
        <taxon>Fusobacteriota</taxon>
        <taxon>Fusobacteriia</taxon>
        <taxon>Fusobacteriales</taxon>
        <taxon>Leptotrichiaceae</taxon>
        <taxon>Oceanivirga</taxon>
    </lineage>
</organism>
<protein>
    <submittedName>
        <fullName evidence="1">Uncharacterized protein</fullName>
    </submittedName>
</protein>
<evidence type="ECO:0000313" key="2">
    <source>
        <dbReference type="Proteomes" id="UP000419017"/>
    </source>
</evidence>